<organism evidence="1">
    <name type="scientific">marine sediment metagenome</name>
    <dbReference type="NCBI Taxonomy" id="412755"/>
    <lineage>
        <taxon>unclassified sequences</taxon>
        <taxon>metagenomes</taxon>
        <taxon>ecological metagenomes</taxon>
    </lineage>
</organism>
<accession>A0A0F8Z1N5</accession>
<dbReference type="Gene3D" id="1.10.1220.10">
    <property type="entry name" value="Met repressor-like"/>
    <property type="match status" value="1"/>
</dbReference>
<dbReference type="AlphaFoldDB" id="A0A0F8Z1N5"/>
<reference evidence="1" key="1">
    <citation type="journal article" date="2015" name="Nature">
        <title>Complex archaea that bridge the gap between prokaryotes and eukaryotes.</title>
        <authorList>
            <person name="Spang A."/>
            <person name="Saw J.H."/>
            <person name="Jorgensen S.L."/>
            <person name="Zaremba-Niedzwiedzka K."/>
            <person name="Martijn J."/>
            <person name="Lind A.E."/>
            <person name="van Eijk R."/>
            <person name="Schleper C."/>
            <person name="Guy L."/>
            <person name="Ettema T.J."/>
        </authorList>
    </citation>
    <scope>NUCLEOTIDE SEQUENCE</scope>
</reference>
<protein>
    <recommendedName>
        <fullName evidence="2">XACb0070 ribbon-helix-helix domain-containing protein</fullName>
    </recommendedName>
</protein>
<evidence type="ECO:0000313" key="1">
    <source>
        <dbReference type="EMBL" id="KKK54036.1"/>
    </source>
</evidence>
<evidence type="ECO:0008006" key="2">
    <source>
        <dbReference type="Google" id="ProtNLM"/>
    </source>
</evidence>
<feature type="non-terminal residue" evidence="1">
    <location>
        <position position="1"/>
    </location>
</feature>
<sequence length="50" mass="5760">GKMNIDISDELDEQFREAVFNRFGMKKGNLTIAIEEALTEWINKGSDKKE</sequence>
<comment type="caution">
    <text evidence="1">The sequence shown here is derived from an EMBL/GenBank/DDBJ whole genome shotgun (WGS) entry which is preliminary data.</text>
</comment>
<dbReference type="EMBL" id="LAZR01066206">
    <property type="protein sequence ID" value="KKK54036.1"/>
    <property type="molecule type" value="Genomic_DNA"/>
</dbReference>
<proteinExistence type="predicted"/>
<dbReference type="InterPro" id="IPR013321">
    <property type="entry name" value="Arc_rbn_hlx_hlx"/>
</dbReference>
<gene>
    <name evidence="1" type="ORF">LCGC14_3088790</name>
</gene>
<name>A0A0F8Z1N5_9ZZZZ</name>
<dbReference type="GO" id="GO:0006355">
    <property type="term" value="P:regulation of DNA-templated transcription"/>
    <property type="evidence" value="ECO:0007669"/>
    <property type="project" value="InterPro"/>
</dbReference>